<keyword evidence="2" id="KW-1185">Reference proteome</keyword>
<comment type="caution">
    <text evidence="1">The sequence shown here is derived from an EMBL/GenBank/DDBJ whole genome shotgun (WGS) entry which is preliminary data.</text>
</comment>
<dbReference type="AlphaFoldDB" id="A0A2W1LGR9"/>
<dbReference type="RefSeq" id="WP_111145118.1">
    <property type="nucleotide sequence ID" value="NZ_QKRB01000028.1"/>
</dbReference>
<accession>A0A2W1LGR9</accession>
<protein>
    <submittedName>
        <fullName evidence="1">Uncharacterized protein</fullName>
    </submittedName>
</protein>
<dbReference type="EMBL" id="QKRB01000028">
    <property type="protein sequence ID" value="PZD97260.1"/>
    <property type="molecule type" value="Genomic_DNA"/>
</dbReference>
<dbReference type="OrthoDB" id="2063122at2"/>
<evidence type="ECO:0000313" key="1">
    <source>
        <dbReference type="EMBL" id="PZD97260.1"/>
    </source>
</evidence>
<proteinExistence type="predicted"/>
<dbReference type="Proteomes" id="UP000249522">
    <property type="component" value="Unassembled WGS sequence"/>
</dbReference>
<evidence type="ECO:0000313" key="2">
    <source>
        <dbReference type="Proteomes" id="UP000249522"/>
    </source>
</evidence>
<sequence>MLIEINQTKSNLEQIFEILTNGELTHLGRTSWIGTVFSTKLLSADESLIFETRFRPLEELINMVPRSRREGTNR</sequence>
<gene>
    <name evidence="1" type="ORF">DNH61_02555</name>
</gene>
<organism evidence="1 2">
    <name type="scientific">Paenibacillus sambharensis</name>
    <dbReference type="NCBI Taxonomy" id="1803190"/>
    <lineage>
        <taxon>Bacteria</taxon>
        <taxon>Bacillati</taxon>
        <taxon>Bacillota</taxon>
        <taxon>Bacilli</taxon>
        <taxon>Bacillales</taxon>
        <taxon>Paenibacillaceae</taxon>
        <taxon>Paenibacillus</taxon>
    </lineage>
</organism>
<reference evidence="1 2" key="1">
    <citation type="submission" date="2018-06" db="EMBL/GenBank/DDBJ databases">
        <title>Paenibacillus imtechensis sp. nov.</title>
        <authorList>
            <person name="Pinnaka A.K."/>
            <person name="Singh H."/>
            <person name="Kaur M."/>
        </authorList>
    </citation>
    <scope>NUCLEOTIDE SEQUENCE [LARGE SCALE GENOMIC DNA]</scope>
    <source>
        <strain evidence="1 2">SMB1</strain>
    </source>
</reference>
<name>A0A2W1LGR9_9BACL</name>